<gene>
    <name evidence="13" type="ORF">P4O66_009913</name>
</gene>
<dbReference type="Proteomes" id="UP001239994">
    <property type="component" value="Unassembled WGS sequence"/>
</dbReference>
<evidence type="ECO:0000256" key="5">
    <source>
        <dbReference type="ARBA" id="ARBA00023136"/>
    </source>
</evidence>
<comment type="caution">
    <text evidence="13">The sequence shown here is derived from an EMBL/GenBank/DDBJ whole genome shotgun (WGS) entry which is preliminary data.</text>
</comment>
<protein>
    <recommendedName>
        <fullName evidence="8">Amyloid beta A4 precursor protein-binding family B member 1-interacting protein</fullName>
    </recommendedName>
    <alternativeName>
        <fullName evidence="9">APBB1-interacting protein 1</fullName>
    </alternativeName>
</protein>
<dbReference type="InterPro" id="IPR039664">
    <property type="entry name" value="GRB/APBB1IP"/>
</dbReference>
<keyword evidence="3" id="KW-1003">Cell membrane</keyword>
<feature type="domain" description="Ras-associating" evidence="12">
    <location>
        <begin position="234"/>
        <end position="320"/>
    </location>
</feature>
<dbReference type="SUPFAM" id="SSF50729">
    <property type="entry name" value="PH domain-like"/>
    <property type="match status" value="1"/>
</dbReference>
<dbReference type="AlphaFoldDB" id="A0AAD9DW82"/>
<dbReference type="SUPFAM" id="SSF54236">
    <property type="entry name" value="Ubiquitin-like"/>
    <property type="match status" value="1"/>
</dbReference>
<keyword evidence="4" id="KW-0963">Cytoplasm</keyword>
<keyword evidence="6" id="KW-0206">Cytoskeleton</keyword>
<accession>A0AAD9DW82</accession>
<feature type="compositionally biased region" description="Pro residues" evidence="10">
    <location>
        <begin position="689"/>
        <end position="700"/>
    </location>
</feature>
<dbReference type="InterPro" id="IPR011993">
    <property type="entry name" value="PH-like_dom_sf"/>
</dbReference>
<evidence type="ECO:0000259" key="11">
    <source>
        <dbReference type="PROSITE" id="PS50003"/>
    </source>
</evidence>
<dbReference type="GO" id="GO:0005829">
    <property type="term" value="C:cytosol"/>
    <property type="evidence" value="ECO:0007669"/>
    <property type="project" value="UniProtKB-ARBA"/>
</dbReference>
<feature type="region of interest" description="Disordered" evidence="10">
    <location>
        <begin position="145"/>
        <end position="185"/>
    </location>
</feature>
<dbReference type="Gene3D" id="3.10.20.90">
    <property type="entry name" value="Phosphatidylinositol 3-kinase Catalytic Subunit, Chain A, domain 1"/>
    <property type="match status" value="1"/>
</dbReference>
<dbReference type="Pfam" id="PF21989">
    <property type="entry name" value="RA_2"/>
    <property type="match status" value="1"/>
</dbReference>
<evidence type="ECO:0000256" key="7">
    <source>
        <dbReference type="ARBA" id="ARBA00038382"/>
    </source>
</evidence>
<dbReference type="InterPro" id="IPR029071">
    <property type="entry name" value="Ubiquitin-like_domsf"/>
</dbReference>
<comment type="subcellular location">
    <subcellularLocation>
        <location evidence="1">Cell membrane</location>
        <topology evidence="1">Peripheral membrane protein</topology>
    </subcellularLocation>
    <subcellularLocation>
        <location evidence="2">Cytoplasm</location>
        <location evidence="2">Cytoskeleton</location>
    </subcellularLocation>
</comment>
<dbReference type="PROSITE" id="PS50200">
    <property type="entry name" value="RA"/>
    <property type="match status" value="1"/>
</dbReference>
<dbReference type="InterPro" id="IPR000159">
    <property type="entry name" value="RA_dom"/>
</dbReference>
<dbReference type="Pfam" id="PF00169">
    <property type="entry name" value="PH"/>
    <property type="match status" value="1"/>
</dbReference>
<evidence type="ECO:0000256" key="10">
    <source>
        <dbReference type="SAM" id="MobiDB-lite"/>
    </source>
</evidence>
<evidence type="ECO:0000256" key="3">
    <source>
        <dbReference type="ARBA" id="ARBA00022475"/>
    </source>
</evidence>
<keyword evidence="14" id="KW-1185">Reference proteome</keyword>
<dbReference type="CDD" id="cd16137">
    <property type="entry name" value="RA_MRL_RIAM"/>
    <property type="match status" value="1"/>
</dbReference>
<dbReference type="PANTHER" id="PTHR11243:SF14">
    <property type="entry name" value="AMYLOID BETA A4 PRECURSOR PROTEIN-BINDING FAMILY B MEMBER 1-INTERACTING PROTEIN"/>
    <property type="match status" value="1"/>
</dbReference>
<dbReference type="GO" id="GO:0005856">
    <property type="term" value="C:cytoskeleton"/>
    <property type="evidence" value="ECO:0007669"/>
    <property type="project" value="UniProtKB-SubCell"/>
</dbReference>
<feature type="compositionally biased region" description="Pro residues" evidence="10">
    <location>
        <begin position="167"/>
        <end position="178"/>
    </location>
</feature>
<feature type="domain" description="PH" evidence="11">
    <location>
        <begin position="389"/>
        <end position="498"/>
    </location>
</feature>
<evidence type="ECO:0000313" key="14">
    <source>
        <dbReference type="Proteomes" id="UP001239994"/>
    </source>
</evidence>
<feature type="region of interest" description="Disordered" evidence="10">
    <location>
        <begin position="520"/>
        <end position="549"/>
    </location>
</feature>
<evidence type="ECO:0000256" key="2">
    <source>
        <dbReference type="ARBA" id="ARBA00004245"/>
    </source>
</evidence>
<feature type="region of interest" description="Disordered" evidence="10">
    <location>
        <begin position="564"/>
        <end position="749"/>
    </location>
</feature>
<keyword evidence="5" id="KW-0472">Membrane</keyword>
<reference evidence="13" key="1">
    <citation type="submission" date="2023-03" db="EMBL/GenBank/DDBJ databases">
        <title>Electrophorus voltai genome.</title>
        <authorList>
            <person name="Bian C."/>
        </authorList>
    </citation>
    <scope>NUCLEOTIDE SEQUENCE</scope>
    <source>
        <strain evidence="13">CB-2022</strain>
        <tissue evidence="13">Muscle</tissue>
    </source>
</reference>
<evidence type="ECO:0000256" key="9">
    <source>
        <dbReference type="ARBA" id="ARBA00042746"/>
    </source>
</evidence>
<dbReference type="PANTHER" id="PTHR11243">
    <property type="entry name" value="GROWTH FACTOR RECEPTOR-BOUND PROTEIN"/>
    <property type="match status" value="1"/>
</dbReference>
<feature type="compositionally biased region" description="Pro residues" evidence="10">
    <location>
        <begin position="626"/>
        <end position="681"/>
    </location>
</feature>
<dbReference type="SMART" id="SM00314">
    <property type="entry name" value="RA"/>
    <property type="match status" value="1"/>
</dbReference>
<evidence type="ECO:0000256" key="1">
    <source>
        <dbReference type="ARBA" id="ARBA00004202"/>
    </source>
</evidence>
<dbReference type="GO" id="GO:0005886">
    <property type="term" value="C:plasma membrane"/>
    <property type="evidence" value="ECO:0007669"/>
    <property type="project" value="UniProtKB-SubCell"/>
</dbReference>
<dbReference type="InterPro" id="IPR039665">
    <property type="entry name" value="PH_APBB1IP"/>
</dbReference>
<feature type="compositionally biased region" description="Low complexity" evidence="10">
    <location>
        <begin position="722"/>
        <end position="731"/>
    </location>
</feature>
<organism evidence="13 14">
    <name type="scientific">Electrophorus voltai</name>
    <dbReference type="NCBI Taxonomy" id="2609070"/>
    <lineage>
        <taxon>Eukaryota</taxon>
        <taxon>Metazoa</taxon>
        <taxon>Chordata</taxon>
        <taxon>Craniata</taxon>
        <taxon>Vertebrata</taxon>
        <taxon>Euteleostomi</taxon>
        <taxon>Actinopterygii</taxon>
        <taxon>Neopterygii</taxon>
        <taxon>Teleostei</taxon>
        <taxon>Ostariophysi</taxon>
        <taxon>Gymnotiformes</taxon>
        <taxon>Gymnotoidei</taxon>
        <taxon>Gymnotidae</taxon>
        <taxon>Electrophorus</taxon>
    </lineage>
</organism>
<name>A0AAD9DW82_9TELE</name>
<proteinExistence type="inferred from homology"/>
<dbReference type="PROSITE" id="PS50003">
    <property type="entry name" value="PH_DOMAIN"/>
    <property type="match status" value="1"/>
</dbReference>
<dbReference type="GO" id="GO:0007165">
    <property type="term" value="P:signal transduction"/>
    <property type="evidence" value="ECO:0007669"/>
    <property type="project" value="InterPro"/>
</dbReference>
<evidence type="ECO:0000256" key="8">
    <source>
        <dbReference type="ARBA" id="ARBA00040699"/>
    </source>
</evidence>
<evidence type="ECO:0000259" key="12">
    <source>
        <dbReference type="PROSITE" id="PS50200"/>
    </source>
</evidence>
<evidence type="ECO:0000256" key="6">
    <source>
        <dbReference type="ARBA" id="ARBA00023212"/>
    </source>
</evidence>
<sequence length="749" mass="82301">MESSSAENDIVKIHGCEGDVDDICEPICPFCAFCQSLADEVPESPVTVQSSQQVNLSIGFTDLNAITLHRPSDAEPCGFVSERSGYSADTSLISLLSPSTLFNFPPVCLLVFQASLHELEDNDLDALMADLVADLSATEEKFAAERGGVQELPAPAPPRAEFDPAGPFAPPPPQPKAEPPVHSNSASFTSTVANTTLPPPSTPCSKISPEDAEAQMKADKIKLALEKLKEAKVKKLIVKVEMTDGSSKTLMVDERQTVRDVIDSLFEKTHCTGSVDWCLCETNPELQTERGFEDHENLVEPLSAWTRDSENKVLFQERKNKYEVFRNPQAGLLLSGAGYQCDRGEDLLVNISPQKFYMWKKEKKSLKDMKEKDKELLLEENFCGQSVIVPDLEGVLHLREEGKKSWRPRYFLLRASGMYYLPKGKTKSSRDLVCFVQFDNTNVYYCKECKTRFKAPTEYCFILKHPQIQKESQYIKYLCCDDQWAMELWVTGIRIAKYGKALYENYRSAVRRSSLSSVWTNLNQQPSPSTSNAPTPSPTPKGAQNFSQRLPPSINMLKAANGHVPQPQTEMVPKGPSNQASFPPPPSTNVLPPPPPDPMMPPPPPMPVRAEPPPLSSALEYAQPAFLPPPPELPLPPPPIDDMEPPPDFLPPPPPSFACELPPPPPPPPQTNHPSPPPVFNPPFEGGELPPPPPPPPPPATATAPHPTPKVKKVGPPPPTRTTPSATAPSGGDFMSELMVAMQKKRSGQ</sequence>
<dbReference type="CDD" id="cd01259">
    <property type="entry name" value="PH_APBB1IP"/>
    <property type="match status" value="1"/>
</dbReference>
<dbReference type="EMBL" id="JAROKS010000016">
    <property type="protein sequence ID" value="KAK1795064.1"/>
    <property type="molecule type" value="Genomic_DNA"/>
</dbReference>
<evidence type="ECO:0000313" key="13">
    <source>
        <dbReference type="EMBL" id="KAK1795064.1"/>
    </source>
</evidence>
<comment type="similarity">
    <text evidence="7">Belongs to the MRL family.</text>
</comment>
<dbReference type="FunFam" id="2.30.29.30:FF:000048">
    <property type="entry name" value="Ras association (RalGDS/AF-6) and pleckstrin homology domains 1"/>
    <property type="match status" value="1"/>
</dbReference>
<dbReference type="SMART" id="SM00233">
    <property type="entry name" value="PH"/>
    <property type="match status" value="1"/>
</dbReference>
<dbReference type="InterPro" id="IPR001849">
    <property type="entry name" value="PH_domain"/>
</dbReference>
<evidence type="ECO:0000256" key="4">
    <source>
        <dbReference type="ARBA" id="ARBA00022490"/>
    </source>
</evidence>
<dbReference type="Gene3D" id="2.30.29.30">
    <property type="entry name" value="Pleckstrin-homology domain (PH domain)/Phosphotyrosine-binding domain (PTB)"/>
    <property type="match status" value="1"/>
</dbReference>
<feature type="compositionally biased region" description="Pro residues" evidence="10">
    <location>
        <begin position="582"/>
        <end position="615"/>
    </location>
</feature>